<evidence type="ECO:0000313" key="3">
    <source>
        <dbReference type="Proteomes" id="UP000464787"/>
    </source>
</evidence>
<organism evidence="2 3">
    <name type="scientific">Xylophilus rhododendri</name>
    <dbReference type="NCBI Taxonomy" id="2697032"/>
    <lineage>
        <taxon>Bacteria</taxon>
        <taxon>Pseudomonadati</taxon>
        <taxon>Pseudomonadota</taxon>
        <taxon>Betaproteobacteria</taxon>
        <taxon>Burkholderiales</taxon>
        <taxon>Xylophilus</taxon>
    </lineage>
</organism>
<dbReference type="EMBL" id="CP047650">
    <property type="protein sequence ID" value="QHJ00077.1"/>
    <property type="molecule type" value="Genomic_DNA"/>
</dbReference>
<feature type="domain" description="KTSC" evidence="1">
    <location>
        <begin position="25"/>
        <end position="81"/>
    </location>
</feature>
<dbReference type="InterPro" id="IPR025309">
    <property type="entry name" value="KTSC_dom"/>
</dbReference>
<evidence type="ECO:0000313" key="2">
    <source>
        <dbReference type="EMBL" id="QHJ00077.1"/>
    </source>
</evidence>
<accession>A0A857J884</accession>
<evidence type="ECO:0000259" key="1">
    <source>
        <dbReference type="Pfam" id="PF13619"/>
    </source>
</evidence>
<sequence>MRKTFPVAQPFSESEPLAINRQAVESNQVAEIGYDPETKTLAVTFTRGQALYQYPDVEPEKHAEFMAAESKGVFFGAHIKHLPFKKFKLPEVAA</sequence>
<reference evidence="2 3" key="1">
    <citation type="submission" date="2020-01" db="EMBL/GenBank/DDBJ databases">
        <title>Genome sequencing of strain KACC 21265.</title>
        <authorList>
            <person name="Heo J."/>
            <person name="Kim S.-J."/>
            <person name="Kim J.-S."/>
            <person name="Hong S.-B."/>
            <person name="Kwon S.-W."/>
        </authorList>
    </citation>
    <scope>NUCLEOTIDE SEQUENCE [LARGE SCALE GENOMIC DNA]</scope>
    <source>
        <strain evidence="2 3">KACC 21265</strain>
    </source>
</reference>
<dbReference type="Proteomes" id="UP000464787">
    <property type="component" value="Chromosome"/>
</dbReference>
<protein>
    <submittedName>
        <fullName evidence="2">KTSC domain-containing protein</fullName>
    </submittedName>
</protein>
<dbReference type="KEGG" id="xyk:GT347_20095"/>
<proteinExistence type="predicted"/>
<keyword evidence="3" id="KW-1185">Reference proteome</keyword>
<gene>
    <name evidence="2" type="ORF">GT347_20095</name>
</gene>
<dbReference type="AlphaFoldDB" id="A0A857J884"/>
<dbReference type="RefSeq" id="WP_160553887.1">
    <property type="nucleotide sequence ID" value="NZ_CP047650.1"/>
</dbReference>
<dbReference type="Pfam" id="PF13619">
    <property type="entry name" value="KTSC"/>
    <property type="match status" value="1"/>
</dbReference>
<name>A0A857J884_9BURK</name>